<gene>
    <name evidence="1" type="ORF">DCAF_LOCUS13678</name>
</gene>
<sequence>MRGELLVLVRVVDVREEKELERAWCGVVGAVYRWLYLARQANVVVRVRELVGGMLMAWARKGGREKLRACECEELARGERAGGECLWAGMEDVACKPVLVCGGIGWCLGKERAGFGCGLVCVWCGARASCLVSYGFLGA</sequence>
<protein>
    <submittedName>
        <fullName evidence="1">Uncharacterized protein</fullName>
    </submittedName>
</protein>
<dbReference type="Proteomes" id="UP001314170">
    <property type="component" value="Unassembled WGS sequence"/>
</dbReference>
<keyword evidence="2" id="KW-1185">Reference proteome</keyword>
<accession>A0AAV1RQI2</accession>
<organism evidence="1 2">
    <name type="scientific">Dovyalis caffra</name>
    <dbReference type="NCBI Taxonomy" id="77055"/>
    <lineage>
        <taxon>Eukaryota</taxon>
        <taxon>Viridiplantae</taxon>
        <taxon>Streptophyta</taxon>
        <taxon>Embryophyta</taxon>
        <taxon>Tracheophyta</taxon>
        <taxon>Spermatophyta</taxon>
        <taxon>Magnoliopsida</taxon>
        <taxon>eudicotyledons</taxon>
        <taxon>Gunneridae</taxon>
        <taxon>Pentapetalae</taxon>
        <taxon>rosids</taxon>
        <taxon>fabids</taxon>
        <taxon>Malpighiales</taxon>
        <taxon>Salicaceae</taxon>
        <taxon>Flacourtieae</taxon>
        <taxon>Dovyalis</taxon>
    </lineage>
</organism>
<proteinExistence type="predicted"/>
<dbReference type="AlphaFoldDB" id="A0AAV1RQI2"/>
<evidence type="ECO:0000313" key="1">
    <source>
        <dbReference type="EMBL" id="CAK7338630.1"/>
    </source>
</evidence>
<name>A0AAV1RQI2_9ROSI</name>
<dbReference type="EMBL" id="CAWUPB010001154">
    <property type="protein sequence ID" value="CAK7338630.1"/>
    <property type="molecule type" value="Genomic_DNA"/>
</dbReference>
<evidence type="ECO:0000313" key="2">
    <source>
        <dbReference type="Proteomes" id="UP001314170"/>
    </source>
</evidence>
<reference evidence="1 2" key="1">
    <citation type="submission" date="2024-01" db="EMBL/GenBank/DDBJ databases">
        <authorList>
            <person name="Waweru B."/>
        </authorList>
    </citation>
    <scope>NUCLEOTIDE SEQUENCE [LARGE SCALE GENOMIC DNA]</scope>
</reference>
<comment type="caution">
    <text evidence="1">The sequence shown here is derived from an EMBL/GenBank/DDBJ whole genome shotgun (WGS) entry which is preliminary data.</text>
</comment>